<dbReference type="AlphaFoldDB" id="A0AAU9EPS6"/>
<dbReference type="InterPro" id="IPR006135">
    <property type="entry name" value="T3SS_substrate_exporter"/>
</dbReference>
<keyword evidence="5 12" id="KW-1003">Cell membrane</keyword>
<dbReference type="InterPro" id="IPR029025">
    <property type="entry name" value="T3SS_substrate_exporter_C"/>
</dbReference>
<dbReference type="NCBIfam" id="TIGR00328">
    <property type="entry name" value="flhB"/>
    <property type="match status" value="1"/>
</dbReference>
<evidence type="ECO:0000256" key="2">
    <source>
        <dbReference type="ARBA" id="ARBA00010690"/>
    </source>
</evidence>
<keyword evidence="10 12" id="KW-0472">Membrane</keyword>
<evidence type="ECO:0000256" key="12">
    <source>
        <dbReference type="RuleBase" id="RU364091"/>
    </source>
</evidence>
<keyword evidence="6 12" id="KW-0812">Transmembrane</keyword>
<comment type="similarity">
    <text evidence="2 12">Belongs to the type III secretion exporter family.</text>
</comment>
<dbReference type="RefSeq" id="WP_338534999.1">
    <property type="nucleotide sequence ID" value="NZ_AP028654.1"/>
</dbReference>
<gene>
    <name evidence="12 13" type="primary">flhB</name>
    <name evidence="13" type="ORF">HLPR_16920</name>
</gene>
<keyword evidence="14" id="KW-1185">Reference proteome</keyword>
<keyword evidence="7 12" id="KW-1005">Bacterial flagellum biogenesis</keyword>
<organism evidence="13 14">
    <name type="scientific">Helicovermis profundi</name>
    <dbReference type="NCBI Taxonomy" id="3065157"/>
    <lineage>
        <taxon>Bacteria</taxon>
        <taxon>Bacillati</taxon>
        <taxon>Bacillota</taxon>
        <taxon>Clostridia</taxon>
        <taxon>Helicovermis</taxon>
    </lineage>
</organism>
<reference evidence="13 14" key="1">
    <citation type="submission" date="2023-08" db="EMBL/GenBank/DDBJ databases">
        <title>Helicovermis profunda gen. nov., sp. nov., a novel mesophilic, fermentative bacterium within the Bacillota from a deep-sea hydrothermal vent chimney.</title>
        <authorList>
            <person name="Miyazaki U."/>
            <person name="Mizutani D."/>
            <person name="Hashimoto Y."/>
            <person name="Tame A."/>
            <person name="Sawayama S."/>
            <person name="Miyazaki J."/>
            <person name="Takai K."/>
            <person name="Nakagawa S."/>
        </authorList>
    </citation>
    <scope>NUCLEOTIDE SEQUENCE [LARGE SCALE GENOMIC DNA]</scope>
    <source>
        <strain evidence="13 14">S502</strain>
    </source>
</reference>
<evidence type="ECO:0000256" key="4">
    <source>
        <dbReference type="ARBA" id="ARBA00022448"/>
    </source>
</evidence>
<keyword evidence="9 12" id="KW-1133">Transmembrane helix</keyword>
<dbReference type="PANTHER" id="PTHR30531">
    <property type="entry name" value="FLAGELLAR BIOSYNTHETIC PROTEIN FLHB"/>
    <property type="match status" value="1"/>
</dbReference>
<comment type="caution">
    <text evidence="12">Lacks conserved residue(s) required for the propagation of feature annotation.</text>
</comment>
<evidence type="ECO:0000313" key="14">
    <source>
        <dbReference type="Proteomes" id="UP001321786"/>
    </source>
</evidence>
<keyword evidence="4 12" id="KW-0813">Transport</keyword>
<evidence type="ECO:0000256" key="11">
    <source>
        <dbReference type="ARBA" id="ARBA00023225"/>
    </source>
</evidence>
<keyword evidence="13" id="KW-0969">Cilium</keyword>
<accession>A0AAU9EPS6</accession>
<dbReference type="GO" id="GO:0044780">
    <property type="term" value="P:bacterial-type flagellum assembly"/>
    <property type="evidence" value="ECO:0007669"/>
    <property type="project" value="InterPro"/>
</dbReference>
<evidence type="ECO:0000256" key="1">
    <source>
        <dbReference type="ARBA" id="ARBA00004651"/>
    </source>
</evidence>
<dbReference type="InterPro" id="IPR006136">
    <property type="entry name" value="FlhB"/>
</dbReference>
<feature type="transmembrane region" description="Helical" evidence="12">
    <location>
        <begin position="47"/>
        <end position="68"/>
    </location>
</feature>
<dbReference type="GO" id="GO:0005886">
    <property type="term" value="C:plasma membrane"/>
    <property type="evidence" value="ECO:0007669"/>
    <property type="project" value="UniProtKB-SubCell"/>
</dbReference>
<evidence type="ECO:0000256" key="6">
    <source>
        <dbReference type="ARBA" id="ARBA00022692"/>
    </source>
</evidence>
<keyword evidence="11 12" id="KW-1006">Bacterial flagellum protein export</keyword>
<evidence type="ECO:0000256" key="10">
    <source>
        <dbReference type="ARBA" id="ARBA00023136"/>
    </source>
</evidence>
<evidence type="ECO:0000256" key="9">
    <source>
        <dbReference type="ARBA" id="ARBA00022989"/>
    </source>
</evidence>
<dbReference type="PANTHER" id="PTHR30531:SF12">
    <property type="entry name" value="FLAGELLAR BIOSYNTHETIC PROTEIN FLHB"/>
    <property type="match status" value="1"/>
</dbReference>
<feature type="transmembrane region" description="Helical" evidence="12">
    <location>
        <begin position="184"/>
        <end position="203"/>
    </location>
</feature>
<dbReference type="Proteomes" id="UP001321786">
    <property type="component" value="Chromosome"/>
</dbReference>
<comment type="function">
    <text evidence="12">Required for formation of the rod structure in the basal body of the flagellar apparatus. Together with FliI and FliH, may constitute the export apparatus of flagellin.</text>
</comment>
<evidence type="ECO:0000256" key="5">
    <source>
        <dbReference type="ARBA" id="ARBA00022475"/>
    </source>
</evidence>
<evidence type="ECO:0000256" key="7">
    <source>
        <dbReference type="ARBA" id="ARBA00022795"/>
    </source>
</evidence>
<dbReference type="KEGG" id="hprf:HLPR_16920"/>
<dbReference type="Pfam" id="PF01312">
    <property type="entry name" value="Bac_export_2"/>
    <property type="match status" value="1"/>
</dbReference>
<feature type="transmembrane region" description="Helical" evidence="12">
    <location>
        <begin position="209"/>
        <end position="227"/>
    </location>
</feature>
<sequence>MEHKEEHYKEKLIFDLQLFSQEKTEQATEKKKRDTRKKGQVVQSKDINVSLNLLFIFTGINIFKGFVIKRISDYYYLVNNLIDSTENLYNVVSLSALLKETLLVILYVSMPFLMIALVTGLLLSYMQVGFLFTVETLKFKLDKINPISGFKRLFSIRSLVELAKSVFKATLILAVTYSYLKNNSLLIVNIINLSIPNMIAIMWDLTYGVVIRSSIILFTIAIFDYAYKKWQDRKDTMMSKQEIKEEYKQTEGDPLLKSKIKEKQRQMAMSRMMQDVPKADVIITNPTHYAIAVLYDQNIDISPRILAKGRDLIANNIKLKAKEFDIPIVENKPLARGLYKNVEIGESLPADYFEAVAEVLAYVYGLRK</sequence>
<dbReference type="Gene3D" id="3.40.1690.10">
    <property type="entry name" value="secretion proteins EscU"/>
    <property type="match status" value="1"/>
</dbReference>
<keyword evidence="8 12" id="KW-0653">Protein transport</keyword>
<keyword evidence="13" id="KW-0282">Flagellum</keyword>
<proteinExistence type="inferred from homology"/>
<evidence type="ECO:0000256" key="3">
    <source>
        <dbReference type="ARBA" id="ARBA00021622"/>
    </source>
</evidence>
<comment type="subcellular location">
    <subcellularLocation>
        <location evidence="1">Cell membrane</location>
        <topology evidence="1">Multi-pass membrane protein</topology>
    </subcellularLocation>
</comment>
<dbReference type="GO" id="GO:0009306">
    <property type="term" value="P:protein secretion"/>
    <property type="evidence" value="ECO:0007669"/>
    <property type="project" value="InterPro"/>
</dbReference>
<dbReference type="SUPFAM" id="SSF160544">
    <property type="entry name" value="EscU C-terminal domain-like"/>
    <property type="match status" value="1"/>
</dbReference>
<name>A0AAU9EPS6_9FIRM</name>
<dbReference type="Gene3D" id="6.10.250.2080">
    <property type="match status" value="1"/>
</dbReference>
<dbReference type="PRINTS" id="PR00950">
    <property type="entry name" value="TYPE3IMSPROT"/>
</dbReference>
<evidence type="ECO:0000256" key="8">
    <source>
        <dbReference type="ARBA" id="ARBA00022927"/>
    </source>
</evidence>
<evidence type="ECO:0000313" key="13">
    <source>
        <dbReference type="EMBL" id="BEP29361.1"/>
    </source>
</evidence>
<keyword evidence="13" id="KW-0966">Cell projection</keyword>
<protein>
    <recommendedName>
        <fullName evidence="3 12">Flagellar biosynthetic protein FlhB</fullName>
    </recommendedName>
</protein>
<dbReference type="EMBL" id="AP028654">
    <property type="protein sequence ID" value="BEP29361.1"/>
    <property type="molecule type" value="Genomic_DNA"/>
</dbReference>